<dbReference type="InterPro" id="IPR012890">
    <property type="entry name" value="GCFC2-like"/>
</dbReference>
<feature type="compositionally biased region" description="Basic residues" evidence="3">
    <location>
        <begin position="46"/>
        <end position="55"/>
    </location>
</feature>
<organism evidence="4 5">
    <name type="scientific">Steccherinum ochraceum</name>
    <dbReference type="NCBI Taxonomy" id="92696"/>
    <lineage>
        <taxon>Eukaryota</taxon>
        <taxon>Fungi</taxon>
        <taxon>Dikarya</taxon>
        <taxon>Basidiomycota</taxon>
        <taxon>Agaricomycotina</taxon>
        <taxon>Agaricomycetes</taxon>
        <taxon>Polyporales</taxon>
        <taxon>Steccherinaceae</taxon>
        <taxon>Steccherinum</taxon>
    </lineage>
</organism>
<dbReference type="PANTHER" id="PTHR12214:SF0">
    <property type="entry name" value="LD29489P"/>
    <property type="match status" value="1"/>
</dbReference>
<gene>
    <name evidence="4" type="ORF">EIP91_001776</name>
</gene>
<feature type="region of interest" description="Disordered" evidence="3">
    <location>
        <begin position="262"/>
        <end position="307"/>
    </location>
</feature>
<dbReference type="GO" id="GO:0000390">
    <property type="term" value="P:spliceosomal complex disassembly"/>
    <property type="evidence" value="ECO:0007669"/>
    <property type="project" value="InterPro"/>
</dbReference>
<reference evidence="4 5" key="1">
    <citation type="submission" date="2018-11" db="EMBL/GenBank/DDBJ databases">
        <title>Genome assembly of Steccherinum ochraceum LE-BIN_3174, the white-rot fungus of the Steccherinaceae family (The Residual Polyporoid clade, Polyporales, Basidiomycota).</title>
        <authorList>
            <person name="Fedorova T.V."/>
            <person name="Glazunova O.A."/>
            <person name="Landesman E.O."/>
            <person name="Moiseenko K.V."/>
            <person name="Psurtseva N.V."/>
            <person name="Savinova O.S."/>
            <person name="Shakhova N.V."/>
            <person name="Tyazhelova T.V."/>
            <person name="Vasina D.V."/>
        </authorList>
    </citation>
    <scope>NUCLEOTIDE SEQUENCE [LARGE SCALE GENOMIC DNA]</scope>
    <source>
        <strain evidence="4 5">LE-BIN_3174</strain>
    </source>
</reference>
<feature type="compositionally biased region" description="Basic residues" evidence="3">
    <location>
        <begin position="462"/>
        <end position="471"/>
    </location>
</feature>
<keyword evidence="5" id="KW-1185">Reference proteome</keyword>
<feature type="compositionally biased region" description="Acidic residues" evidence="3">
    <location>
        <begin position="219"/>
        <end position="231"/>
    </location>
</feature>
<evidence type="ECO:0000313" key="4">
    <source>
        <dbReference type="EMBL" id="TCD70747.1"/>
    </source>
</evidence>
<feature type="compositionally biased region" description="Low complexity" evidence="3">
    <location>
        <begin position="26"/>
        <end position="39"/>
    </location>
</feature>
<dbReference type="PANTHER" id="PTHR12214">
    <property type="entry name" value="GC-RICH SEQUENCE DNA-BINDING FACTOR"/>
    <property type="match status" value="1"/>
</dbReference>
<dbReference type="Proteomes" id="UP000292702">
    <property type="component" value="Unassembled WGS sequence"/>
</dbReference>
<feature type="region of interest" description="Disordered" evidence="3">
    <location>
        <begin position="1"/>
        <end position="105"/>
    </location>
</feature>
<name>A0A4V2MXM8_9APHY</name>
<dbReference type="GO" id="GO:0003677">
    <property type="term" value="F:DNA binding"/>
    <property type="evidence" value="ECO:0007669"/>
    <property type="project" value="InterPro"/>
</dbReference>
<keyword evidence="2" id="KW-0539">Nucleus</keyword>
<comment type="subcellular location">
    <subcellularLocation>
        <location evidence="1">Nucleus</location>
    </subcellularLocation>
</comment>
<evidence type="ECO:0000256" key="3">
    <source>
        <dbReference type="SAM" id="MobiDB-lite"/>
    </source>
</evidence>
<evidence type="ECO:0008006" key="6">
    <source>
        <dbReference type="Google" id="ProtNLM"/>
    </source>
</evidence>
<dbReference type="InterPro" id="IPR028211">
    <property type="entry name" value="Ntr2"/>
</dbReference>
<feature type="region of interest" description="Disordered" evidence="3">
    <location>
        <begin position="425"/>
        <end position="501"/>
    </location>
</feature>
<feature type="region of interest" description="Disordered" evidence="3">
    <location>
        <begin position="171"/>
        <end position="234"/>
    </location>
</feature>
<sequence>MSAPPVAFKKRAKPSTRKREVESDADATADASSETTAESPITLASKLKKRAKPKSRLSFGADEEEGDGAVFQLKKSSLSRKLELSKQSSSTSNVPTSAFDPITSTTSSIGPSYSAAYLNELKAATPSSRPRLTEDEQVSYDADVSMDTNSYAPQIVDLTADVDMETDIPSGASISAAKEKRERMRKSAANGTEDYISLSVTKRDDFSRGPHPDSRLVREEDELGEGDDEFAEFTSAQERIALGKKSRKLEAKKRRENMNELIADAEEEDEETMEWEQEQLRRGGLRTESPAASAPKPVYKAAPIPSPTPIPTLSTAVASLSRTLAALTTSHTQHTSSMVTMGDERTQLDTREKELREMIARAEDKRSWFAAFKDWIESVATFLDEKYPSLEKLEDEQVSLVKERHDMISRRRSAEDEDDLSLFLGELPIPPRDQPEQVDELGRVVPEANPAVTRRERAAARTARRQARRTTRPPPPSQDDEGFSTDSSLPPSDAADYSTATRKVLSKRQEVLSDVKAKDFLDPAVGLVKWFGEWREKFGETYTGAWGGLGMVGAWEFWTRLEMVGWDPVEDKRTLDAFEWYTALHDYSRPSIQTEEDEDEDMEPELGPDGDLVTAMITTAVIPRICKILEGGGFDPYSAKHVRRLVDLAEEVEVSVPKENPKFELILKSIFNAFQVAVKALEATLPNYLALNRPRFDPEAIPARRRYLTRQLKLLHNIIRWRKYAGDKYGLGLLISSLVSDCMFPAAEGGWEVGGEEVMQKVVGMLPPELVPVHVKVRMSRK</sequence>
<evidence type="ECO:0000256" key="2">
    <source>
        <dbReference type="ARBA" id="ARBA00023242"/>
    </source>
</evidence>
<dbReference type="GO" id="GO:0071008">
    <property type="term" value="C:U2-type post-mRNA release spliceosomal complex"/>
    <property type="evidence" value="ECO:0007669"/>
    <property type="project" value="InterPro"/>
</dbReference>
<comment type="caution">
    <text evidence="4">The sequence shown here is derived from an EMBL/GenBank/DDBJ whole genome shotgun (WGS) entry which is preliminary data.</text>
</comment>
<evidence type="ECO:0000313" key="5">
    <source>
        <dbReference type="Proteomes" id="UP000292702"/>
    </source>
</evidence>
<accession>A0A4V2MXM8</accession>
<proteinExistence type="predicted"/>
<protein>
    <recommendedName>
        <fullName evidence="6">GCF C-terminal domain-containing protein</fullName>
    </recommendedName>
</protein>
<evidence type="ECO:0000256" key="1">
    <source>
        <dbReference type="ARBA" id="ARBA00004123"/>
    </source>
</evidence>
<dbReference type="OrthoDB" id="429427at2759"/>
<dbReference type="EMBL" id="RWJN01000015">
    <property type="protein sequence ID" value="TCD70747.1"/>
    <property type="molecule type" value="Genomic_DNA"/>
</dbReference>
<dbReference type="STRING" id="92696.A0A4V2MXM8"/>
<dbReference type="AlphaFoldDB" id="A0A4V2MXM8"/>
<dbReference type="Pfam" id="PF15458">
    <property type="entry name" value="NTR2"/>
    <property type="match status" value="1"/>
</dbReference>
<feature type="compositionally biased region" description="Basic and acidic residues" evidence="3">
    <location>
        <begin position="201"/>
        <end position="218"/>
    </location>
</feature>
<feature type="compositionally biased region" description="Acidic residues" evidence="3">
    <location>
        <begin position="263"/>
        <end position="277"/>
    </location>
</feature>